<proteinExistence type="predicted"/>
<gene>
    <name evidence="2" type="ORF">GCU60_17280</name>
</gene>
<dbReference type="AlphaFoldDB" id="A0A6L9W5W5"/>
<evidence type="ECO:0000313" key="3">
    <source>
        <dbReference type="Proteomes" id="UP000479241"/>
    </source>
</evidence>
<organism evidence="2 3">
    <name type="scientific">Blastococcus saxobsidens</name>
    <dbReference type="NCBI Taxonomy" id="138336"/>
    <lineage>
        <taxon>Bacteria</taxon>
        <taxon>Bacillati</taxon>
        <taxon>Actinomycetota</taxon>
        <taxon>Actinomycetes</taxon>
        <taxon>Geodermatophilales</taxon>
        <taxon>Geodermatophilaceae</taxon>
        <taxon>Blastococcus</taxon>
    </lineage>
</organism>
<sequence length="76" mass="8162">MRHTVSTLRRRAASRAQGDVEESGANSPIQDLSAHSVMKYLTRTQYLAIASLSSSALDLMKDALGIGDCIALIRAT</sequence>
<comment type="caution">
    <text evidence="2">The sequence shown here is derived from an EMBL/GenBank/DDBJ whole genome shotgun (WGS) entry which is preliminary data.</text>
</comment>
<dbReference type="Proteomes" id="UP000479241">
    <property type="component" value="Unassembled WGS sequence"/>
</dbReference>
<accession>A0A6L9W5W5</accession>
<feature type="compositionally biased region" description="Basic residues" evidence="1">
    <location>
        <begin position="1"/>
        <end position="13"/>
    </location>
</feature>
<feature type="region of interest" description="Disordered" evidence="1">
    <location>
        <begin position="1"/>
        <end position="28"/>
    </location>
</feature>
<name>A0A6L9W5W5_9ACTN</name>
<protein>
    <submittedName>
        <fullName evidence="2">Uncharacterized protein</fullName>
    </submittedName>
</protein>
<dbReference type="RefSeq" id="WP_163207525.1">
    <property type="nucleotide sequence ID" value="NZ_JAAGWG010000034.1"/>
</dbReference>
<evidence type="ECO:0000256" key="1">
    <source>
        <dbReference type="SAM" id="MobiDB-lite"/>
    </source>
</evidence>
<dbReference type="EMBL" id="JAAGWG010000034">
    <property type="protein sequence ID" value="NEK87496.1"/>
    <property type="molecule type" value="Genomic_DNA"/>
</dbReference>
<evidence type="ECO:0000313" key="2">
    <source>
        <dbReference type="EMBL" id="NEK87496.1"/>
    </source>
</evidence>
<reference evidence="2 3" key="1">
    <citation type="submission" date="2019-12" db="EMBL/GenBank/DDBJ databases">
        <title>the WGS of Blastococcus saxobsidens 67B17.</title>
        <authorList>
            <person name="Jiang Z."/>
        </authorList>
    </citation>
    <scope>NUCLEOTIDE SEQUENCE [LARGE SCALE GENOMIC DNA]</scope>
    <source>
        <strain evidence="2 3">67B17</strain>
    </source>
</reference>